<keyword evidence="2" id="KW-1185">Reference proteome</keyword>
<sequence length="143" mass="16095">MWPSAMALNINRGLNRKKKQLLFGVVLLELEAMNEFFRRRLCHWDRVLVLNASKSALDPAEALKIPEISTPAQNTNRKISMPGEAMNCVGSGGFFSVCDKIPERGPRRLGFREGCDPLTSLFRLCRTSECPSHCYASRIAYTC</sequence>
<evidence type="ECO:0000313" key="2">
    <source>
        <dbReference type="Proteomes" id="UP000007266"/>
    </source>
</evidence>
<dbReference type="InParanoid" id="D6WHT8"/>
<dbReference type="EMBL" id="KQ971321">
    <property type="protein sequence ID" value="EFA00059.1"/>
    <property type="molecule type" value="Genomic_DNA"/>
</dbReference>
<dbReference type="Proteomes" id="UP000007266">
    <property type="component" value="Linkage group 3"/>
</dbReference>
<reference evidence="1 2" key="2">
    <citation type="journal article" date="2010" name="Nucleic Acids Res.">
        <title>BeetleBase in 2010: revisions to provide comprehensive genomic information for Tribolium castaneum.</title>
        <authorList>
            <person name="Kim H.S."/>
            <person name="Murphy T."/>
            <person name="Xia J."/>
            <person name="Caragea D."/>
            <person name="Park Y."/>
            <person name="Beeman R.W."/>
            <person name="Lorenzen M.D."/>
            <person name="Butcher S."/>
            <person name="Manak J.R."/>
            <person name="Brown S.J."/>
        </authorList>
    </citation>
    <scope>GENOME REANNOTATION</scope>
    <source>
        <strain evidence="1 2">Georgia GA2</strain>
    </source>
</reference>
<protein>
    <submittedName>
        <fullName evidence="1">Uncharacterized protein</fullName>
    </submittedName>
</protein>
<reference evidence="1 2" key="1">
    <citation type="journal article" date="2008" name="Nature">
        <title>The genome of the model beetle and pest Tribolium castaneum.</title>
        <authorList>
            <consortium name="Tribolium Genome Sequencing Consortium"/>
            <person name="Richards S."/>
            <person name="Gibbs R.A."/>
            <person name="Weinstock G.M."/>
            <person name="Brown S.J."/>
            <person name="Denell R."/>
            <person name="Beeman R.W."/>
            <person name="Gibbs R."/>
            <person name="Beeman R.W."/>
            <person name="Brown S.J."/>
            <person name="Bucher G."/>
            <person name="Friedrich M."/>
            <person name="Grimmelikhuijzen C.J."/>
            <person name="Klingler M."/>
            <person name="Lorenzen M."/>
            <person name="Richards S."/>
            <person name="Roth S."/>
            <person name="Schroder R."/>
            <person name="Tautz D."/>
            <person name="Zdobnov E.M."/>
            <person name="Muzny D."/>
            <person name="Gibbs R.A."/>
            <person name="Weinstock G.M."/>
            <person name="Attaway T."/>
            <person name="Bell S."/>
            <person name="Buhay C.J."/>
            <person name="Chandrabose M.N."/>
            <person name="Chavez D."/>
            <person name="Clerk-Blankenburg K.P."/>
            <person name="Cree A."/>
            <person name="Dao M."/>
            <person name="Davis C."/>
            <person name="Chacko J."/>
            <person name="Dinh H."/>
            <person name="Dugan-Rocha S."/>
            <person name="Fowler G."/>
            <person name="Garner T.T."/>
            <person name="Garnes J."/>
            <person name="Gnirke A."/>
            <person name="Hawes A."/>
            <person name="Hernandez J."/>
            <person name="Hines S."/>
            <person name="Holder M."/>
            <person name="Hume J."/>
            <person name="Jhangiani S.N."/>
            <person name="Joshi V."/>
            <person name="Khan Z.M."/>
            <person name="Jackson L."/>
            <person name="Kovar C."/>
            <person name="Kowis A."/>
            <person name="Lee S."/>
            <person name="Lewis L.R."/>
            <person name="Margolis J."/>
            <person name="Morgan M."/>
            <person name="Nazareth L.V."/>
            <person name="Nguyen N."/>
            <person name="Okwuonu G."/>
            <person name="Parker D."/>
            <person name="Richards S."/>
            <person name="Ruiz S.J."/>
            <person name="Santibanez J."/>
            <person name="Savard J."/>
            <person name="Scherer S.E."/>
            <person name="Schneider B."/>
            <person name="Sodergren E."/>
            <person name="Tautz D."/>
            <person name="Vattahil S."/>
            <person name="Villasana D."/>
            <person name="White C.S."/>
            <person name="Wright R."/>
            <person name="Park Y."/>
            <person name="Beeman R.W."/>
            <person name="Lord J."/>
            <person name="Oppert B."/>
            <person name="Lorenzen M."/>
            <person name="Brown S."/>
            <person name="Wang L."/>
            <person name="Savard J."/>
            <person name="Tautz D."/>
            <person name="Richards S."/>
            <person name="Weinstock G."/>
            <person name="Gibbs R.A."/>
            <person name="Liu Y."/>
            <person name="Worley K."/>
            <person name="Weinstock G."/>
            <person name="Elsik C.G."/>
            <person name="Reese J.T."/>
            <person name="Elhaik E."/>
            <person name="Landan G."/>
            <person name="Graur D."/>
            <person name="Arensburger P."/>
            <person name="Atkinson P."/>
            <person name="Beeman R.W."/>
            <person name="Beidler J."/>
            <person name="Brown S.J."/>
            <person name="Demuth J.P."/>
            <person name="Drury D.W."/>
            <person name="Du Y.Z."/>
            <person name="Fujiwara H."/>
            <person name="Lorenzen M."/>
            <person name="Maselli V."/>
            <person name="Osanai M."/>
            <person name="Park Y."/>
            <person name="Robertson H.M."/>
            <person name="Tu Z."/>
            <person name="Wang J.J."/>
            <person name="Wang S."/>
            <person name="Richards S."/>
            <person name="Song H."/>
            <person name="Zhang L."/>
            <person name="Sodergren E."/>
            <person name="Werner D."/>
            <person name="Stanke M."/>
            <person name="Morgenstern B."/>
            <person name="Solovyev V."/>
            <person name="Kosarev P."/>
            <person name="Brown G."/>
            <person name="Chen H.C."/>
            <person name="Ermolaeva O."/>
            <person name="Hlavina W."/>
            <person name="Kapustin Y."/>
            <person name="Kiryutin B."/>
            <person name="Kitts P."/>
            <person name="Maglott D."/>
            <person name="Pruitt K."/>
            <person name="Sapojnikov V."/>
            <person name="Souvorov A."/>
            <person name="Mackey A.J."/>
            <person name="Waterhouse R.M."/>
            <person name="Wyder S."/>
            <person name="Zdobnov E.M."/>
            <person name="Zdobnov E.M."/>
            <person name="Wyder S."/>
            <person name="Kriventseva E.V."/>
            <person name="Kadowaki T."/>
            <person name="Bork P."/>
            <person name="Aranda M."/>
            <person name="Bao R."/>
            <person name="Beermann A."/>
            <person name="Berns N."/>
            <person name="Bolognesi R."/>
            <person name="Bonneton F."/>
            <person name="Bopp D."/>
            <person name="Brown S.J."/>
            <person name="Bucher G."/>
            <person name="Butts T."/>
            <person name="Chaumot A."/>
            <person name="Denell R.E."/>
            <person name="Ferrier D.E."/>
            <person name="Friedrich M."/>
            <person name="Gordon C.M."/>
            <person name="Jindra M."/>
            <person name="Klingler M."/>
            <person name="Lan Q."/>
            <person name="Lattorff H.M."/>
            <person name="Laudet V."/>
            <person name="von Levetsow C."/>
            <person name="Liu Z."/>
            <person name="Lutz R."/>
            <person name="Lynch J.A."/>
            <person name="da Fonseca R.N."/>
            <person name="Posnien N."/>
            <person name="Reuter R."/>
            <person name="Roth S."/>
            <person name="Savard J."/>
            <person name="Schinko J.B."/>
            <person name="Schmitt C."/>
            <person name="Schoppmeier M."/>
            <person name="Schroder R."/>
            <person name="Shippy T.D."/>
            <person name="Simonnet F."/>
            <person name="Marques-Souza H."/>
            <person name="Tautz D."/>
            <person name="Tomoyasu Y."/>
            <person name="Trauner J."/>
            <person name="Van der Zee M."/>
            <person name="Vervoort M."/>
            <person name="Wittkopp N."/>
            <person name="Wimmer E.A."/>
            <person name="Yang X."/>
            <person name="Jones A.K."/>
            <person name="Sattelle D.B."/>
            <person name="Ebert P.R."/>
            <person name="Nelson D."/>
            <person name="Scott J.G."/>
            <person name="Beeman R.W."/>
            <person name="Muthukrishnan S."/>
            <person name="Kramer K.J."/>
            <person name="Arakane Y."/>
            <person name="Beeman R.W."/>
            <person name="Zhu Q."/>
            <person name="Hogenkamp D."/>
            <person name="Dixit R."/>
            <person name="Oppert B."/>
            <person name="Jiang H."/>
            <person name="Zou Z."/>
            <person name="Marshall J."/>
            <person name="Elpidina E."/>
            <person name="Vinokurov K."/>
            <person name="Oppert C."/>
            <person name="Zou Z."/>
            <person name="Evans J."/>
            <person name="Lu Z."/>
            <person name="Zhao P."/>
            <person name="Sumathipala N."/>
            <person name="Altincicek B."/>
            <person name="Vilcinskas A."/>
            <person name="Williams M."/>
            <person name="Hultmark D."/>
            <person name="Hetru C."/>
            <person name="Jiang H."/>
            <person name="Grimmelikhuijzen C.J."/>
            <person name="Hauser F."/>
            <person name="Cazzamali G."/>
            <person name="Williamson M."/>
            <person name="Park Y."/>
            <person name="Li B."/>
            <person name="Tanaka Y."/>
            <person name="Predel R."/>
            <person name="Neupert S."/>
            <person name="Schachtner J."/>
            <person name="Verleyen P."/>
            <person name="Raible F."/>
            <person name="Bork P."/>
            <person name="Friedrich M."/>
            <person name="Walden K.K."/>
            <person name="Robertson H.M."/>
            <person name="Angeli S."/>
            <person name="Foret S."/>
            <person name="Bucher G."/>
            <person name="Schuetz S."/>
            <person name="Maleszka R."/>
            <person name="Wimmer E.A."/>
            <person name="Beeman R.W."/>
            <person name="Lorenzen M."/>
            <person name="Tomoyasu Y."/>
            <person name="Miller S.C."/>
            <person name="Grossmann D."/>
            <person name="Bucher G."/>
        </authorList>
    </citation>
    <scope>NUCLEOTIDE SEQUENCE [LARGE SCALE GENOMIC DNA]</scope>
    <source>
        <strain evidence="1 2">Georgia GA2</strain>
    </source>
</reference>
<organism evidence="1 2">
    <name type="scientific">Tribolium castaneum</name>
    <name type="common">Red flour beetle</name>
    <dbReference type="NCBI Taxonomy" id="7070"/>
    <lineage>
        <taxon>Eukaryota</taxon>
        <taxon>Metazoa</taxon>
        <taxon>Ecdysozoa</taxon>
        <taxon>Arthropoda</taxon>
        <taxon>Hexapoda</taxon>
        <taxon>Insecta</taxon>
        <taxon>Pterygota</taxon>
        <taxon>Neoptera</taxon>
        <taxon>Endopterygota</taxon>
        <taxon>Coleoptera</taxon>
        <taxon>Polyphaga</taxon>
        <taxon>Cucujiformia</taxon>
        <taxon>Tenebrionidae</taxon>
        <taxon>Tenebrionidae incertae sedis</taxon>
        <taxon>Tribolium</taxon>
    </lineage>
</organism>
<proteinExistence type="predicted"/>
<gene>
    <name evidence="1" type="primary">GLEAN_02872</name>
    <name evidence="1" type="ORF">TcasGA2_TC002872</name>
</gene>
<dbReference type="AlphaFoldDB" id="D6WHT8"/>
<accession>D6WHT8</accession>
<name>D6WHT8_TRICA</name>
<dbReference type="HOGENOM" id="CLU_1808703_0_0_1"/>
<evidence type="ECO:0000313" key="1">
    <source>
        <dbReference type="EMBL" id="EFA00059.1"/>
    </source>
</evidence>